<accession>A0A0C2ZX33</accession>
<feature type="compositionally biased region" description="Basic residues" evidence="2">
    <location>
        <begin position="589"/>
        <end position="599"/>
    </location>
</feature>
<keyword evidence="1" id="KW-0175">Coiled coil</keyword>
<dbReference type="STRING" id="1036808.A0A0C2ZX33"/>
<gene>
    <name evidence="6" type="ORF">SCLCIDRAFT_1155246</name>
</gene>
<dbReference type="PANTHER" id="PTHR35859">
    <property type="entry name" value="NONSELECTIVE CATION CHANNEL PROTEIN"/>
    <property type="match status" value="1"/>
</dbReference>
<feature type="transmembrane region" description="Helical" evidence="3">
    <location>
        <begin position="217"/>
        <end position="234"/>
    </location>
</feature>
<dbReference type="Pfam" id="PF23317">
    <property type="entry name" value="YVC1_C"/>
    <property type="match status" value="1"/>
</dbReference>
<evidence type="ECO:0000259" key="5">
    <source>
        <dbReference type="Pfam" id="PF23317"/>
    </source>
</evidence>
<dbReference type="AlphaFoldDB" id="A0A0C2ZX33"/>
<evidence type="ECO:0000313" key="7">
    <source>
        <dbReference type="Proteomes" id="UP000053989"/>
    </source>
</evidence>
<keyword evidence="3" id="KW-1133">Transmembrane helix</keyword>
<keyword evidence="7" id="KW-1185">Reference proteome</keyword>
<dbReference type="EMBL" id="KN822019">
    <property type="protein sequence ID" value="KIM66023.1"/>
    <property type="molecule type" value="Genomic_DNA"/>
</dbReference>
<evidence type="ECO:0000313" key="6">
    <source>
        <dbReference type="EMBL" id="KIM66023.1"/>
    </source>
</evidence>
<feature type="coiled-coil region" evidence="1">
    <location>
        <begin position="773"/>
        <end position="800"/>
    </location>
</feature>
<feature type="transmembrane region" description="Helical" evidence="3">
    <location>
        <begin position="372"/>
        <end position="390"/>
    </location>
</feature>
<feature type="transmembrane region" description="Helical" evidence="3">
    <location>
        <begin position="313"/>
        <end position="330"/>
    </location>
</feature>
<evidence type="ECO:0000256" key="2">
    <source>
        <dbReference type="SAM" id="MobiDB-lite"/>
    </source>
</evidence>
<dbReference type="Pfam" id="PF23190">
    <property type="entry name" value="LHD_TRPY1"/>
    <property type="match status" value="1"/>
</dbReference>
<feature type="transmembrane region" description="Helical" evidence="3">
    <location>
        <begin position="470"/>
        <end position="488"/>
    </location>
</feature>
<proteinExistence type="predicted"/>
<sequence>MSVALGERQPLLAATDSVAVWPIIQMIRELTGPDLTYTLVRPLEEKYNALQRAGNKSIVFCFLLNRVYFIRDESIATGPLSCSRANLCELLAVRVLRDNGHSILDLAIALTTCWPVWSGADPRIVQLAREEYDDDLEERVGNALEVAIVGKARRFIKSSPCQTIIDQIWIGKCVYQAESSYSILSDRYKRTPIHFYDPHKAPLLDHYRLKVPAIRSVLEYIIFLVLFILFVIAIETNEPQRINTPELIFMIYGLGFTLEKLAAMQEHGIKVYFTGTWNGFDLAFVTTYFVYAFFRIYGVVYDKPWARDLGTDFLAFIACLLFPRLAFVTLQNNLMVLSLRAMMMQFVALMLIAAFCFCGFLYALWTLSRKGAGYSAGTIAWWMLDLWFGLDASGFDRAFEFDVTFGPVLMITYACLSNTLLLTVLVSILSNTFARINEDAAAEAMFRRAVTVLEGVKADSLFSYQPPINIFVLCFLLPASYILSPRWFHKVNVFLIRLTNFPILLLIAWYERQRKRSNSHGFYDTVSAAADKLYDNLPRSLKRMSLFDRLAGSTSDIEIIFEVGDNPVAARDTGHYSETPLAQATLQRRISRKSNHRASKSSLRTAPLPVERNGIAVPSSTNHVPQVAASPPRASGHTRQSSGPAQLRVNVNSHLHRPDVLQSPLAQIFMPAVTDDDIPEDTSDRGSLHPSDCHVLSYGPASRRRLGSMQHTARRTTDSSSQTPALQRAPFLSIDSEPETQGEGLLSMSPSRQPVPSPTAEEIEENMEESGGMTELVHRMKDMEERQQRIEDLLIQLSTRLRS</sequence>
<feature type="transmembrane region" description="Helical" evidence="3">
    <location>
        <begin position="410"/>
        <end position="429"/>
    </location>
</feature>
<dbReference type="PANTHER" id="PTHR35859:SF1">
    <property type="entry name" value="NONSELECTIVE CATION CHANNEL PROTEIN"/>
    <property type="match status" value="1"/>
</dbReference>
<dbReference type="HOGENOM" id="CLU_009570_1_1_1"/>
<dbReference type="OrthoDB" id="2373987at2759"/>
<dbReference type="InParanoid" id="A0A0C2ZX33"/>
<feature type="domain" description="YVC1 N-terminal linker helical" evidence="4">
    <location>
        <begin position="28"/>
        <end position="189"/>
    </location>
</feature>
<feature type="transmembrane region" description="Helical" evidence="3">
    <location>
        <begin position="342"/>
        <end position="365"/>
    </location>
</feature>
<evidence type="ECO:0008006" key="8">
    <source>
        <dbReference type="Google" id="ProtNLM"/>
    </source>
</evidence>
<dbReference type="Proteomes" id="UP000053989">
    <property type="component" value="Unassembled WGS sequence"/>
</dbReference>
<dbReference type="InterPro" id="IPR056336">
    <property type="entry name" value="YVC1_C"/>
</dbReference>
<dbReference type="InterPro" id="IPR052971">
    <property type="entry name" value="TRP_calcium_channel"/>
</dbReference>
<feature type="region of interest" description="Disordered" evidence="2">
    <location>
        <begin position="704"/>
        <end position="770"/>
    </location>
</feature>
<feature type="domain" description="Calcium channel YVC1-like C-terminal transmembrane" evidence="5">
    <location>
        <begin position="223"/>
        <end position="519"/>
    </location>
</feature>
<organism evidence="6 7">
    <name type="scientific">Scleroderma citrinum Foug A</name>
    <dbReference type="NCBI Taxonomy" id="1036808"/>
    <lineage>
        <taxon>Eukaryota</taxon>
        <taxon>Fungi</taxon>
        <taxon>Dikarya</taxon>
        <taxon>Basidiomycota</taxon>
        <taxon>Agaricomycotina</taxon>
        <taxon>Agaricomycetes</taxon>
        <taxon>Agaricomycetidae</taxon>
        <taxon>Boletales</taxon>
        <taxon>Sclerodermatineae</taxon>
        <taxon>Sclerodermataceae</taxon>
        <taxon>Scleroderma</taxon>
    </lineage>
</organism>
<name>A0A0C2ZX33_9AGAM</name>
<evidence type="ECO:0000256" key="3">
    <source>
        <dbReference type="SAM" id="Phobius"/>
    </source>
</evidence>
<feature type="region of interest" description="Disordered" evidence="2">
    <location>
        <begin position="586"/>
        <end position="644"/>
    </location>
</feature>
<evidence type="ECO:0000259" key="4">
    <source>
        <dbReference type="Pfam" id="PF23190"/>
    </source>
</evidence>
<evidence type="ECO:0000256" key="1">
    <source>
        <dbReference type="SAM" id="Coils"/>
    </source>
</evidence>
<feature type="transmembrane region" description="Helical" evidence="3">
    <location>
        <begin position="282"/>
        <end position="301"/>
    </location>
</feature>
<protein>
    <recommendedName>
        <fullName evidence="8">Ion transport domain-containing protein</fullName>
    </recommendedName>
</protein>
<reference evidence="7" key="2">
    <citation type="submission" date="2015-01" db="EMBL/GenBank/DDBJ databases">
        <title>Evolutionary Origins and Diversification of the Mycorrhizal Mutualists.</title>
        <authorList>
            <consortium name="DOE Joint Genome Institute"/>
            <consortium name="Mycorrhizal Genomics Consortium"/>
            <person name="Kohler A."/>
            <person name="Kuo A."/>
            <person name="Nagy L.G."/>
            <person name="Floudas D."/>
            <person name="Copeland A."/>
            <person name="Barry K.W."/>
            <person name="Cichocki N."/>
            <person name="Veneault-Fourrey C."/>
            <person name="LaButti K."/>
            <person name="Lindquist E.A."/>
            <person name="Lipzen A."/>
            <person name="Lundell T."/>
            <person name="Morin E."/>
            <person name="Murat C."/>
            <person name="Riley R."/>
            <person name="Ohm R."/>
            <person name="Sun H."/>
            <person name="Tunlid A."/>
            <person name="Henrissat B."/>
            <person name="Grigoriev I.V."/>
            <person name="Hibbett D.S."/>
            <person name="Martin F."/>
        </authorList>
    </citation>
    <scope>NUCLEOTIDE SEQUENCE [LARGE SCALE GENOMIC DNA]</scope>
    <source>
        <strain evidence="7">Foug A</strain>
    </source>
</reference>
<feature type="transmembrane region" description="Helical" evidence="3">
    <location>
        <begin position="494"/>
        <end position="510"/>
    </location>
</feature>
<reference evidence="6 7" key="1">
    <citation type="submission" date="2014-04" db="EMBL/GenBank/DDBJ databases">
        <authorList>
            <consortium name="DOE Joint Genome Institute"/>
            <person name="Kuo A."/>
            <person name="Kohler A."/>
            <person name="Nagy L.G."/>
            <person name="Floudas D."/>
            <person name="Copeland A."/>
            <person name="Barry K.W."/>
            <person name="Cichocki N."/>
            <person name="Veneault-Fourrey C."/>
            <person name="LaButti K."/>
            <person name="Lindquist E.A."/>
            <person name="Lipzen A."/>
            <person name="Lundell T."/>
            <person name="Morin E."/>
            <person name="Murat C."/>
            <person name="Sun H."/>
            <person name="Tunlid A."/>
            <person name="Henrissat B."/>
            <person name="Grigoriev I.V."/>
            <person name="Hibbett D.S."/>
            <person name="Martin F."/>
            <person name="Nordberg H.P."/>
            <person name="Cantor M.N."/>
            <person name="Hua S.X."/>
        </authorList>
    </citation>
    <scope>NUCLEOTIDE SEQUENCE [LARGE SCALE GENOMIC DNA]</scope>
    <source>
        <strain evidence="6 7">Foug A</strain>
    </source>
</reference>
<dbReference type="InterPro" id="IPR056337">
    <property type="entry name" value="LHD_YVC1"/>
</dbReference>
<keyword evidence="3" id="KW-0812">Transmembrane</keyword>
<keyword evidence="3" id="KW-0472">Membrane</keyword>